<accession>A0A4S8KBN5</accession>
<proteinExistence type="predicted"/>
<evidence type="ECO:0000313" key="4">
    <source>
        <dbReference type="EMBL" id="THU72530.1"/>
    </source>
</evidence>
<evidence type="ECO:0000256" key="2">
    <source>
        <dbReference type="SAM" id="Phobius"/>
    </source>
</evidence>
<keyword evidence="5" id="KW-1185">Reference proteome</keyword>
<dbReference type="EMBL" id="PYDT01000001">
    <property type="protein sequence ID" value="THU72530.1"/>
    <property type="molecule type" value="Genomic_DNA"/>
</dbReference>
<organism evidence="4 5">
    <name type="scientific">Musa balbisiana</name>
    <name type="common">Banana</name>
    <dbReference type="NCBI Taxonomy" id="52838"/>
    <lineage>
        <taxon>Eukaryota</taxon>
        <taxon>Viridiplantae</taxon>
        <taxon>Streptophyta</taxon>
        <taxon>Embryophyta</taxon>
        <taxon>Tracheophyta</taxon>
        <taxon>Spermatophyta</taxon>
        <taxon>Magnoliopsida</taxon>
        <taxon>Liliopsida</taxon>
        <taxon>Zingiberales</taxon>
        <taxon>Musaceae</taxon>
        <taxon>Musa</taxon>
    </lineage>
</organism>
<evidence type="ECO:0000313" key="5">
    <source>
        <dbReference type="Proteomes" id="UP000317650"/>
    </source>
</evidence>
<gene>
    <name evidence="4" type="ORF">C4D60_Mb04t13120</name>
</gene>
<evidence type="ECO:0000259" key="3">
    <source>
        <dbReference type="Pfam" id="PF02714"/>
    </source>
</evidence>
<dbReference type="Proteomes" id="UP000317650">
    <property type="component" value="Chromosome 4"/>
</dbReference>
<name>A0A4S8KBN5_MUSBA</name>
<feature type="region of interest" description="Disordered" evidence="1">
    <location>
        <begin position="355"/>
        <end position="409"/>
    </location>
</feature>
<dbReference type="GO" id="GO:0005886">
    <property type="term" value="C:plasma membrane"/>
    <property type="evidence" value="ECO:0007669"/>
    <property type="project" value="TreeGrafter"/>
</dbReference>
<dbReference type="PANTHER" id="PTHR13018">
    <property type="entry name" value="PROBABLE MEMBRANE PROTEIN DUF221-RELATED"/>
    <property type="match status" value="1"/>
</dbReference>
<dbReference type="STRING" id="52838.A0A4S8KBN5"/>
<keyword evidence="2" id="KW-0472">Membrane</keyword>
<evidence type="ECO:0000256" key="1">
    <source>
        <dbReference type="SAM" id="MobiDB-lite"/>
    </source>
</evidence>
<feature type="transmembrane region" description="Helical" evidence="2">
    <location>
        <begin position="149"/>
        <end position="169"/>
    </location>
</feature>
<dbReference type="InterPro" id="IPR003864">
    <property type="entry name" value="CSC1/OSCA1-like_7TM"/>
</dbReference>
<dbReference type="InterPro" id="IPR045122">
    <property type="entry name" value="Csc1-like"/>
</dbReference>
<comment type="caution">
    <text evidence="4">The sequence shown here is derived from an EMBL/GenBank/DDBJ whole genome shotgun (WGS) entry which is preliminary data.</text>
</comment>
<feature type="transmembrane region" description="Helical" evidence="2">
    <location>
        <begin position="290"/>
        <end position="308"/>
    </location>
</feature>
<protein>
    <recommendedName>
        <fullName evidence="3">CSC1/OSCA1-like 7TM region domain-containing protein</fullName>
    </recommendedName>
</protein>
<sequence length="409" mass="46551">MADLAKKRVIKSFIQGFLPGIVLKIFLIVLPMILMLMSKFEGFVSLSALQRRSASKYYIFLLVNVFLGSIIAGTAFEQLNSFIHQSANEYVLNLPFYLKANSLKSLQSSNFFKFMQDFWIINSNILDICVVTGTQIIPKTIGVSIPMKATFFITYIMVDGWAGIAGEILRLKPLIFYYLKNLFLVKTEKDREKAMDPESINFATSEPQIQLYFLLGLVYAAVTPFLLPFILVFFALAYVVFRHQIINVYDQKYETAAAFWPDVHGHIITALVISQLLLLGLLSTQHVAKSTPLLIPLLVLTIWFHRFCKNRYEPAFVKYPLQEATMKDTLEREREPNLDLKAYLRDAYAHPAFKKGEDDDKVAGDEEELETIWCPPSTSHGRGHQSPASLAAHHDRPYLMLSKNSDSTP</sequence>
<reference evidence="4 5" key="1">
    <citation type="journal article" date="2019" name="Nat. Plants">
        <title>Genome sequencing of Musa balbisiana reveals subgenome evolution and function divergence in polyploid bananas.</title>
        <authorList>
            <person name="Yao X."/>
        </authorList>
    </citation>
    <scope>NUCLEOTIDE SEQUENCE [LARGE SCALE GENOMIC DNA]</scope>
    <source>
        <strain evidence="5">cv. DH-PKW</strain>
        <tissue evidence="4">Leaves</tissue>
    </source>
</reference>
<feature type="transmembrane region" description="Helical" evidence="2">
    <location>
        <begin position="211"/>
        <end position="241"/>
    </location>
</feature>
<dbReference type="PANTHER" id="PTHR13018:SF5">
    <property type="entry name" value="RE44586P"/>
    <property type="match status" value="1"/>
</dbReference>
<feature type="domain" description="CSC1/OSCA1-like 7TM region" evidence="3">
    <location>
        <begin position="7"/>
        <end position="282"/>
    </location>
</feature>
<dbReference type="GO" id="GO:0005227">
    <property type="term" value="F:calcium-activated cation channel activity"/>
    <property type="evidence" value="ECO:0007669"/>
    <property type="project" value="InterPro"/>
</dbReference>
<keyword evidence="2" id="KW-0812">Transmembrane</keyword>
<keyword evidence="2" id="KW-1133">Transmembrane helix</keyword>
<feature type="transmembrane region" description="Helical" evidence="2">
    <location>
        <begin position="262"/>
        <end position="284"/>
    </location>
</feature>
<feature type="compositionally biased region" description="Basic and acidic residues" evidence="1">
    <location>
        <begin position="355"/>
        <end position="364"/>
    </location>
</feature>
<dbReference type="AlphaFoldDB" id="A0A4S8KBN5"/>
<dbReference type="Pfam" id="PF02714">
    <property type="entry name" value="RSN1_7TM"/>
    <property type="match status" value="1"/>
</dbReference>
<feature type="transmembrane region" description="Helical" evidence="2">
    <location>
        <begin position="12"/>
        <end position="36"/>
    </location>
</feature>
<feature type="transmembrane region" description="Helical" evidence="2">
    <location>
        <begin position="57"/>
        <end position="76"/>
    </location>
</feature>